<evidence type="ECO:0000256" key="2">
    <source>
        <dbReference type="SAM" id="Phobius"/>
    </source>
</evidence>
<dbReference type="SUPFAM" id="SSF74653">
    <property type="entry name" value="TolA/TonB C-terminal domain"/>
    <property type="match status" value="1"/>
</dbReference>
<keyword evidence="2" id="KW-0472">Membrane</keyword>
<keyword evidence="4" id="KW-1185">Reference proteome</keyword>
<proteinExistence type="predicted"/>
<dbReference type="Gene3D" id="3.30.1150.10">
    <property type="match status" value="1"/>
</dbReference>
<dbReference type="KEGG" id="drt:Dret_2008"/>
<evidence type="ECO:0000313" key="3">
    <source>
        <dbReference type="EMBL" id="ACV69292.1"/>
    </source>
</evidence>
<evidence type="ECO:0000256" key="1">
    <source>
        <dbReference type="SAM" id="MobiDB-lite"/>
    </source>
</evidence>
<keyword evidence="2" id="KW-1133">Transmembrane helix</keyword>
<dbReference type="HOGENOM" id="CLU_1319232_0_0_7"/>
<sequence length="208" mass="22339">MKRRPAESDVRRHLGLWGAIALSLALHLALVWPWLTPDLAGNEQEPLELRLVAQPDDAPARSDPASSVPPRPASQPQHQAPSGVLSESALGSSSVHDADLLARLRQIQRRIAPHWERADPPGPGQVVVQVQVDVQGRVQDVRIPLRTGPASLERVVRDVVARGAPYAEAMRGATAPVWVECEFRTGSTDPSRTGTTPDNSPSPVSGNG</sequence>
<feature type="region of interest" description="Disordered" evidence="1">
    <location>
        <begin position="184"/>
        <end position="208"/>
    </location>
</feature>
<accession>C8X4R9</accession>
<dbReference type="EMBL" id="CP001734">
    <property type="protein sequence ID" value="ACV69292.1"/>
    <property type="molecule type" value="Genomic_DNA"/>
</dbReference>
<evidence type="ECO:0000313" key="4">
    <source>
        <dbReference type="Proteomes" id="UP000001052"/>
    </source>
</evidence>
<organism evidence="3 4">
    <name type="scientific">Desulfohalobium retbaense (strain ATCC 49708 / DSM 5692 / JCM 16813 / HR100)</name>
    <dbReference type="NCBI Taxonomy" id="485915"/>
    <lineage>
        <taxon>Bacteria</taxon>
        <taxon>Pseudomonadati</taxon>
        <taxon>Thermodesulfobacteriota</taxon>
        <taxon>Desulfovibrionia</taxon>
        <taxon>Desulfovibrionales</taxon>
        <taxon>Desulfohalobiaceae</taxon>
        <taxon>Desulfohalobium</taxon>
    </lineage>
</organism>
<evidence type="ECO:0008006" key="5">
    <source>
        <dbReference type="Google" id="ProtNLM"/>
    </source>
</evidence>
<dbReference type="AlphaFoldDB" id="C8X4R9"/>
<feature type="compositionally biased region" description="Polar residues" evidence="1">
    <location>
        <begin position="185"/>
        <end position="208"/>
    </location>
</feature>
<protein>
    <recommendedName>
        <fullName evidence="5">TonB family protein</fullName>
    </recommendedName>
</protein>
<name>C8X4R9_DESRD</name>
<dbReference type="Proteomes" id="UP000001052">
    <property type="component" value="Chromosome"/>
</dbReference>
<keyword evidence="2" id="KW-0812">Transmembrane</keyword>
<feature type="region of interest" description="Disordered" evidence="1">
    <location>
        <begin position="56"/>
        <end position="90"/>
    </location>
</feature>
<feature type="transmembrane region" description="Helical" evidence="2">
    <location>
        <begin position="14"/>
        <end position="35"/>
    </location>
</feature>
<reference evidence="4" key="1">
    <citation type="submission" date="2009-09" db="EMBL/GenBank/DDBJ databases">
        <title>The complete chromosome of Desulfohalobium retbaense DSM 5692.</title>
        <authorList>
            <consortium name="US DOE Joint Genome Institute (JGI-PGF)"/>
            <person name="Lucas S."/>
            <person name="Copeland A."/>
            <person name="Lapidus A."/>
            <person name="Glavina del Rio T."/>
            <person name="Dalin E."/>
            <person name="Tice H."/>
            <person name="Bruce D."/>
            <person name="Goodwin L."/>
            <person name="Pitluck S."/>
            <person name="Kyrpides N."/>
            <person name="Mavromatis K."/>
            <person name="Ivanova N."/>
            <person name="Mikhailova N."/>
            <person name="Munk A.C."/>
            <person name="Brettin T."/>
            <person name="Detter J.C."/>
            <person name="Han C."/>
            <person name="Tapia R."/>
            <person name="Larimer F."/>
            <person name="Land M."/>
            <person name="Hauser L."/>
            <person name="Markowitz V."/>
            <person name="Cheng J.-F."/>
            <person name="Hugenholtz P."/>
            <person name="Woyke T."/>
            <person name="Wu D."/>
            <person name="Spring S."/>
            <person name="Klenk H.-P."/>
            <person name="Eisen J.A."/>
        </authorList>
    </citation>
    <scope>NUCLEOTIDE SEQUENCE [LARGE SCALE GENOMIC DNA]</scope>
    <source>
        <strain evidence="4">DSM 5692</strain>
    </source>
</reference>
<dbReference type="STRING" id="485915.Dret_2008"/>
<gene>
    <name evidence="3" type="ordered locus">Dret_2008</name>
</gene>
<reference evidence="3 4" key="2">
    <citation type="journal article" date="2010" name="Stand. Genomic Sci.">
        <title>Complete genome sequence of Desulfohalobium retbaense type strain (HR(100)).</title>
        <authorList>
            <person name="Spring S."/>
            <person name="Nolan M."/>
            <person name="Lapidus A."/>
            <person name="Glavina Del Rio T."/>
            <person name="Copeland A."/>
            <person name="Tice H."/>
            <person name="Cheng J.F."/>
            <person name="Lucas S."/>
            <person name="Land M."/>
            <person name="Chen F."/>
            <person name="Bruce D."/>
            <person name="Goodwin L."/>
            <person name="Pitluck S."/>
            <person name="Ivanova N."/>
            <person name="Mavromatis K."/>
            <person name="Mikhailova N."/>
            <person name="Pati A."/>
            <person name="Chen A."/>
            <person name="Palaniappan K."/>
            <person name="Hauser L."/>
            <person name="Chang Y.J."/>
            <person name="Jeffries C.D."/>
            <person name="Munk C."/>
            <person name="Kiss H."/>
            <person name="Chain P."/>
            <person name="Han C."/>
            <person name="Brettin T."/>
            <person name="Detter J.C."/>
            <person name="Schuler E."/>
            <person name="Goker M."/>
            <person name="Rohde M."/>
            <person name="Bristow J."/>
            <person name="Eisen J.A."/>
            <person name="Markowitz V."/>
            <person name="Hugenholtz P."/>
            <person name="Kyrpides N.C."/>
            <person name="Klenk H.P."/>
        </authorList>
    </citation>
    <scope>NUCLEOTIDE SEQUENCE [LARGE SCALE GENOMIC DNA]</scope>
    <source>
        <strain evidence="3 4">DSM 5692</strain>
    </source>
</reference>